<dbReference type="InterPro" id="IPR052713">
    <property type="entry name" value="FeoA"/>
</dbReference>
<dbReference type="PANTHER" id="PTHR42954">
    <property type="entry name" value="FE(2+) TRANSPORT PROTEIN A"/>
    <property type="match status" value="1"/>
</dbReference>
<protein>
    <submittedName>
        <fullName evidence="3">Ferrous iron transport protein A</fullName>
    </submittedName>
</protein>
<comment type="caution">
    <text evidence="3">The sequence shown here is derived from an EMBL/GenBank/DDBJ whole genome shotgun (WGS) entry which is preliminary data.</text>
</comment>
<dbReference type="RefSeq" id="WP_203539363.1">
    <property type="nucleotide sequence ID" value="NZ_JAESND010000008.1"/>
</dbReference>
<reference evidence="3 4" key="1">
    <citation type="submission" date="2021-01" db="EMBL/GenBank/DDBJ databases">
        <title>Draft Genome Sequence and Polyhydroxyalkanoate Biosynthetic Potential of Jeongeupia naejangsanensis Type Strain DSM 24253.</title>
        <authorList>
            <person name="Turrini P."/>
            <person name="Artuso I."/>
            <person name="Lugli G.A."/>
            <person name="Frangipani E."/>
            <person name="Ventura M."/>
            <person name="Visca P."/>
        </authorList>
    </citation>
    <scope>NUCLEOTIDE SEQUENCE [LARGE SCALE GENOMIC DNA]</scope>
    <source>
        <strain evidence="3 4">DSM 24253</strain>
    </source>
</reference>
<evidence type="ECO:0000313" key="3">
    <source>
        <dbReference type="EMBL" id="MBM3117141.1"/>
    </source>
</evidence>
<sequence>MILNLAELQTQQPARVQAVGTSAELTQRLAALGLRPGRDVEVIRRGWLGGPLQLKVGGTEFMLRRAEAALIRVVAPSAEIAPARAGGVTA</sequence>
<evidence type="ECO:0000256" key="1">
    <source>
        <dbReference type="ARBA" id="ARBA00023004"/>
    </source>
</evidence>
<gene>
    <name evidence="3" type="ORF">JMJ54_14990</name>
</gene>
<evidence type="ECO:0000313" key="4">
    <source>
        <dbReference type="Proteomes" id="UP000809431"/>
    </source>
</evidence>
<dbReference type="SUPFAM" id="SSF50037">
    <property type="entry name" value="C-terminal domain of transcriptional repressors"/>
    <property type="match status" value="1"/>
</dbReference>
<keyword evidence="1" id="KW-0408">Iron</keyword>
<dbReference type="Gene3D" id="2.30.30.90">
    <property type="match status" value="1"/>
</dbReference>
<dbReference type="InterPro" id="IPR008988">
    <property type="entry name" value="Transcriptional_repressor_C"/>
</dbReference>
<name>A0ABS2BQB8_9NEIS</name>
<dbReference type="SMART" id="SM00899">
    <property type="entry name" value="FeoA"/>
    <property type="match status" value="1"/>
</dbReference>
<organism evidence="3 4">
    <name type="scientific">Jeongeupia naejangsanensis</name>
    <dbReference type="NCBI Taxonomy" id="613195"/>
    <lineage>
        <taxon>Bacteria</taxon>
        <taxon>Pseudomonadati</taxon>
        <taxon>Pseudomonadota</taxon>
        <taxon>Betaproteobacteria</taxon>
        <taxon>Neisseriales</taxon>
        <taxon>Chitinibacteraceae</taxon>
        <taxon>Jeongeupia</taxon>
    </lineage>
</organism>
<proteinExistence type="predicted"/>
<keyword evidence="4" id="KW-1185">Reference proteome</keyword>
<evidence type="ECO:0000259" key="2">
    <source>
        <dbReference type="SMART" id="SM00899"/>
    </source>
</evidence>
<dbReference type="InterPro" id="IPR038157">
    <property type="entry name" value="FeoA_core_dom"/>
</dbReference>
<dbReference type="PANTHER" id="PTHR42954:SF2">
    <property type="entry name" value="FE(2+) TRANSPORT PROTEIN A"/>
    <property type="match status" value="1"/>
</dbReference>
<dbReference type="EMBL" id="JAESND010000008">
    <property type="protein sequence ID" value="MBM3117141.1"/>
    <property type="molecule type" value="Genomic_DNA"/>
</dbReference>
<accession>A0ABS2BQB8</accession>
<dbReference type="Pfam" id="PF04023">
    <property type="entry name" value="FeoA"/>
    <property type="match status" value="1"/>
</dbReference>
<dbReference type="Proteomes" id="UP000809431">
    <property type="component" value="Unassembled WGS sequence"/>
</dbReference>
<dbReference type="InterPro" id="IPR007167">
    <property type="entry name" value="Fe-transptr_FeoA-like"/>
</dbReference>
<feature type="domain" description="Ferrous iron transporter FeoA-like" evidence="2">
    <location>
        <begin position="3"/>
        <end position="75"/>
    </location>
</feature>